<feature type="region of interest" description="Disordered" evidence="1">
    <location>
        <begin position="1"/>
        <end position="45"/>
    </location>
</feature>
<dbReference type="Gene3D" id="3.10.450.50">
    <property type="match status" value="1"/>
</dbReference>
<dbReference type="InterPro" id="IPR002075">
    <property type="entry name" value="NTF2_dom"/>
</dbReference>
<name>A0A0C3FXP9_PILCF</name>
<feature type="domain" description="NTF2" evidence="2">
    <location>
        <begin position="288"/>
        <end position="438"/>
    </location>
</feature>
<evidence type="ECO:0000313" key="3">
    <source>
        <dbReference type="EMBL" id="KIM84314.1"/>
    </source>
</evidence>
<reference evidence="3 4" key="1">
    <citation type="submission" date="2014-04" db="EMBL/GenBank/DDBJ databases">
        <authorList>
            <consortium name="DOE Joint Genome Institute"/>
            <person name="Kuo A."/>
            <person name="Tarkka M."/>
            <person name="Buscot F."/>
            <person name="Kohler A."/>
            <person name="Nagy L.G."/>
            <person name="Floudas D."/>
            <person name="Copeland A."/>
            <person name="Barry K.W."/>
            <person name="Cichocki N."/>
            <person name="Veneault-Fourrey C."/>
            <person name="LaButti K."/>
            <person name="Lindquist E.A."/>
            <person name="Lipzen A."/>
            <person name="Lundell T."/>
            <person name="Morin E."/>
            <person name="Murat C."/>
            <person name="Sun H."/>
            <person name="Tunlid A."/>
            <person name="Henrissat B."/>
            <person name="Grigoriev I.V."/>
            <person name="Hibbett D.S."/>
            <person name="Martin F."/>
            <person name="Nordberg H.P."/>
            <person name="Cantor M.N."/>
            <person name="Hua S.X."/>
        </authorList>
    </citation>
    <scope>NUCLEOTIDE SEQUENCE [LARGE SCALE GENOMIC DNA]</scope>
    <source>
        <strain evidence="3 4">F 1598</strain>
    </source>
</reference>
<dbReference type="HOGENOM" id="CLU_589400_0_0_1"/>
<proteinExistence type="predicted"/>
<feature type="compositionally biased region" description="Polar residues" evidence="1">
    <location>
        <begin position="15"/>
        <end position="32"/>
    </location>
</feature>
<dbReference type="PROSITE" id="PS50177">
    <property type="entry name" value="NTF2_DOMAIN"/>
    <property type="match status" value="1"/>
</dbReference>
<protein>
    <recommendedName>
        <fullName evidence="2">NTF2 domain-containing protein</fullName>
    </recommendedName>
</protein>
<dbReference type="Pfam" id="PF22602">
    <property type="entry name" value="NXF_NTF2"/>
    <property type="match status" value="1"/>
</dbReference>
<dbReference type="EMBL" id="KN832988">
    <property type="protein sequence ID" value="KIM84314.1"/>
    <property type="molecule type" value="Genomic_DNA"/>
</dbReference>
<evidence type="ECO:0000313" key="4">
    <source>
        <dbReference type="Proteomes" id="UP000054166"/>
    </source>
</evidence>
<dbReference type="Proteomes" id="UP000054166">
    <property type="component" value="Unassembled WGS sequence"/>
</dbReference>
<dbReference type="InterPro" id="IPR032710">
    <property type="entry name" value="NTF2-like_dom_sf"/>
</dbReference>
<keyword evidence="4" id="KW-1185">Reference proteome</keyword>
<feature type="region of interest" description="Disordered" evidence="1">
    <location>
        <begin position="147"/>
        <end position="244"/>
    </location>
</feature>
<sequence length="464" mass="51027">MDASGSSFKRRKIVSGQTSPSSTFQQNVQIKQETPDPPPLPQRRVVTSGSRRYLIPTDCEKGQPNFKHHRQAWSQKEADELRRRGFKPVRMFIREDGMVIDWYVSLCGKVWHELELHHRESSAPVWSDTLEPAGTDLASVIQRAHAVNNQSNGNSRKGASPNSRSGKPVSVPGMTPLNRKQLPRPPRPSSSAGGVTKKPAEDAQSKSLLSSTSSDHGNKHRTGISVDTGNRLPHSVNNGGPYKQHTAHALESDVDMVSTETPLTSLAAEDHTEAETIVDSEVDELQAAALDFLSQYIKVFDEDRSDLASAYSHSALFSYRVHELDPASTTTPSRSGAFASKLVFNDTSGSGGGLSVKQSRLEIVTALLSLGSHKFCARGCANIEYDFAYLDPSNDVLLICYAEIADIQEGHRLSVDQSFILRKKERDEEDRLSDGLWPLVAVSHQMTIRDMSQRPTQKTNGASV</sequence>
<dbReference type="AlphaFoldDB" id="A0A0C3FXP9"/>
<dbReference type="SUPFAM" id="SSF54427">
    <property type="entry name" value="NTF2-like"/>
    <property type="match status" value="1"/>
</dbReference>
<accession>A0A0C3FXP9</accession>
<dbReference type="OrthoDB" id="3265156at2759"/>
<dbReference type="InterPro" id="IPR018222">
    <property type="entry name" value="Nuclear_transport_factor_2_euk"/>
</dbReference>
<organism evidence="3 4">
    <name type="scientific">Piloderma croceum (strain F 1598)</name>
    <dbReference type="NCBI Taxonomy" id="765440"/>
    <lineage>
        <taxon>Eukaryota</taxon>
        <taxon>Fungi</taxon>
        <taxon>Dikarya</taxon>
        <taxon>Basidiomycota</taxon>
        <taxon>Agaricomycotina</taxon>
        <taxon>Agaricomycetes</taxon>
        <taxon>Agaricomycetidae</taxon>
        <taxon>Atheliales</taxon>
        <taxon>Atheliaceae</taxon>
        <taxon>Piloderma</taxon>
    </lineage>
</organism>
<evidence type="ECO:0000259" key="2">
    <source>
        <dbReference type="PROSITE" id="PS50177"/>
    </source>
</evidence>
<evidence type="ECO:0000256" key="1">
    <source>
        <dbReference type="SAM" id="MobiDB-lite"/>
    </source>
</evidence>
<gene>
    <name evidence="3" type="ORF">PILCRDRAFT_6567</name>
</gene>
<dbReference type="InParanoid" id="A0A0C3FXP9"/>
<feature type="compositionally biased region" description="Low complexity" evidence="1">
    <location>
        <begin position="205"/>
        <end position="214"/>
    </location>
</feature>
<reference evidence="4" key="2">
    <citation type="submission" date="2015-01" db="EMBL/GenBank/DDBJ databases">
        <title>Evolutionary Origins and Diversification of the Mycorrhizal Mutualists.</title>
        <authorList>
            <consortium name="DOE Joint Genome Institute"/>
            <consortium name="Mycorrhizal Genomics Consortium"/>
            <person name="Kohler A."/>
            <person name="Kuo A."/>
            <person name="Nagy L.G."/>
            <person name="Floudas D."/>
            <person name="Copeland A."/>
            <person name="Barry K.W."/>
            <person name="Cichocki N."/>
            <person name="Veneault-Fourrey C."/>
            <person name="LaButti K."/>
            <person name="Lindquist E.A."/>
            <person name="Lipzen A."/>
            <person name="Lundell T."/>
            <person name="Morin E."/>
            <person name="Murat C."/>
            <person name="Riley R."/>
            <person name="Ohm R."/>
            <person name="Sun H."/>
            <person name="Tunlid A."/>
            <person name="Henrissat B."/>
            <person name="Grigoriev I.V."/>
            <person name="Hibbett D.S."/>
            <person name="Martin F."/>
        </authorList>
    </citation>
    <scope>NUCLEOTIDE SEQUENCE [LARGE SCALE GENOMIC DNA]</scope>
    <source>
        <strain evidence="4">F 1598</strain>
    </source>
</reference>
<feature type="compositionally biased region" description="Polar residues" evidence="1">
    <location>
        <begin position="147"/>
        <end position="165"/>
    </location>
</feature>